<keyword evidence="3 8" id="KW-0288">FMN</keyword>
<dbReference type="RefSeq" id="WP_317706450.1">
    <property type="nucleotide sequence ID" value="NZ_AP024714.1"/>
</dbReference>
<name>A0AAU9BRS1_9GAMM</name>
<feature type="domain" description="DUS-like FMN-binding" evidence="12">
    <location>
        <begin position="16"/>
        <end position="320"/>
    </location>
</feature>
<proteinExistence type="inferred from homology"/>
<comment type="catalytic activity">
    <reaction evidence="8">
        <text>5,6-dihydrouridine(20a) in tRNA + NADP(+) = uridine(20a) in tRNA + NADPH + H(+)</text>
        <dbReference type="Rhea" id="RHEA:53344"/>
        <dbReference type="Rhea" id="RHEA-COMP:13535"/>
        <dbReference type="Rhea" id="RHEA-COMP:13536"/>
        <dbReference type="ChEBI" id="CHEBI:15378"/>
        <dbReference type="ChEBI" id="CHEBI:57783"/>
        <dbReference type="ChEBI" id="CHEBI:58349"/>
        <dbReference type="ChEBI" id="CHEBI:65315"/>
        <dbReference type="ChEBI" id="CHEBI:74443"/>
    </reaction>
</comment>
<dbReference type="CDD" id="cd02801">
    <property type="entry name" value="DUS_like_FMN"/>
    <property type="match status" value="1"/>
</dbReference>
<comment type="catalytic activity">
    <reaction evidence="8">
        <text>5,6-dihydrouridine(20a) in tRNA + NAD(+) = uridine(20a) in tRNA + NADH + H(+)</text>
        <dbReference type="Rhea" id="RHEA:53348"/>
        <dbReference type="Rhea" id="RHEA-COMP:13535"/>
        <dbReference type="Rhea" id="RHEA-COMP:13536"/>
        <dbReference type="ChEBI" id="CHEBI:15378"/>
        <dbReference type="ChEBI" id="CHEBI:57540"/>
        <dbReference type="ChEBI" id="CHEBI:57945"/>
        <dbReference type="ChEBI" id="CHEBI:65315"/>
        <dbReference type="ChEBI" id="CHEBI:74443"/>
    </reaction>
</comment>
<comment type="catalytic activity">
    <reaction evidence="8">
        <text>5,6-dihydrouridine(20) in tRNA + NADP(+) = uridine(20) in tRNA + NADPH + H(+)</text>
        <dbReference type="Rhea" id="RHEA:53336"/>
        <dbReference type="Rhea" id="RHEA-COMP:13533"/>
        <dbReference type="Rhea" id="RHEA-COMP:13534"/>
        <dbReference type="ChEBI" id="CHEBI:15378"/>
        <dbReference type="ChEBI" id="CHEBI:57783"/>
        <dbReference type="ChEBI" id="CHEBI:58349"/>
        <dbReference type="ChEBI" id="CHEBI:65315"/>
        <dbReference type="ChEBI" id="CHEBI:74443"/>
        <dbReference type="EC" id="1.3.1.91"/>
    </reaction>
</comment>
<dbReference type="GO" id="GO:0102264">
    <property type="term" value="F:tRNA-dihydrouridine20 synthase activity"/>
    <property type="evidence" value="ECO:0007669"/>
    <property type="project" value="UniProtKB-EC"/>
</dbReference>
<dbReference type="AlphaFoldDB" id="A0AAU9BRS1"/>
<organism evidence="13 14">
    <name type="scientific">Methylomarinovum caldicuralii</name>
    <dbReference type="NCBI Taxonomy" id="438856"/>
    <lineage>
        <taxon>Bacteria</taxon>
        <taxon>Pseudomonadati</taxon>
        <taxon>Pseudomonadota</taxon>
        <taxon>Gammaproteobacteria</taxon>
        <taxon>Methylococcales</taxon>
        <taxon>Methylothermaceae</taxon>
        <taxon>Methylomarinovum</taxon>
    </lineage>
</organism>
<dbReference type="EMBL" id="AP024714">
    <property type="protein sequence ID" value="BCX81528.1"/>
    <property type="molecule type" value="Genomic_DNA"/>
</dbReference>
<evidence type="ECO:0000256" key="9">
    <source>
        <dbReference type="PIRNR" id="PIRNR006621"/>
    </source>
</evidence>
<dbReference type="InterPro" id="IPR004653">
    <property type="entry name" value="DusA"/>
</dbReference>
<dbReference type="PIRSF" id="PIRSF006621">
    <property type="entry name" value="Dus"/>
    <property type="match status" value="1"/>
</dbReference>
<keyword evidence="11" id="KW-0547">Nucleotide-binding</keyword>
<keyword evidence="6 8" id="KW-0694">RNA-binding</keyword>
<evidence type="ECO:0000256" key="4">
    <source>
        <dbReference type="ARBA" id="ARBA00022694"/>
    </source>
</evidence>
<reference evidence="14" key="1">
    <citation type="journal article" date="2024" name="Int. J. Syst. Evol. Microbiol.">
        <title>Methylomarinovum tepidoasis sp. nov., a moderately thermophilic methanotroph of the family Methylothermaceae isolated from a deep-sea hydrothermal field.</title>
        <authorList>
            <person name="Hirayama H."/>
            <person name="Takaki Y."/>
            <person name="Abe M."/>
            <person name="Miyazaki M."/>
            <person name="Uematsu K."/>
            <person name="Matsui Y."/>
            <person name="Takai K."/>
        </authorList>
    </citation>
    <scope>NUCLEOTIDE SEQUENCE [LARGE SCALE GENOMIC DNA]</scope>
    <source>
        <strain evidence="14">IT-9</strain>
    </source>
</reference>
<feature type="binding site" evidence="8 11">
    <location>
        <begin position="234"/>
        <end position="235"/>
    </location>
    <ligand>
        <name>FMN</name>
        <dbReference type="ChEBI" id="CHEBI:58210"/>
    </ligand>
</feature>
<keyword evidence="7 8" id="KW-0560">Oxidoreductase</keyword>
<dbReference type="SUPFAM" id="SSF51395">
    <property type="entry name" value="FMN-linked oxidoreductases"/>
    <property type="match status" value="1"/>
</dbReference>
<evidence type="ECO:0000313" key="14">
    <source>
        <dbReference type="Proteomes" id="UP001321825"/>
    </source>
</evidence>
<feature type="site" description="Interacts with tRNA" evidence="8">
    <location>
        <position position="98"/>
    </location>
</feature>
<evidence type="ECO:0000256" key="1">
    <source>
        <dbReference type="ARBA" id="ARBA00022555"/>
    </source>
</evidence>
<evidence type="ECO:0000256" key="10">
    <source>
        <dbReference type="PIRSR" id="PIRSR006621-1"/>
    </source>
</evidence>
<dbReference type="GO" id="GO:0050660">
    <property type="term" value="F:flavin adenine dinucleotide binding"/>
    <property type="evidence" value="ECO:0007669"/>
    <property type="project" value="InterPro"/>
</dbReference>
<dbReference type="Gene3D" id="1.20.120.1460">
    <property type="match status" value="1"/>
</dbReference>
<accession>A0AAU9BRS1</accession>
<protein>
    <recommendedName>
        <fullName evidence="8">tRNA-dihydrouridine(20/20a) synthase</fullName>
        <ecNumber evidence="8">1.3.1.91</ecNumber>
    </recommendedName>
    <alternativeName>
        <fullName evidence="8">U20-specific dihydrouridine synthase</fullName>
        <shortName evidence="8">U20-specific Dus</shortName>
    </alternativeName>
    <alternativeName>
        <fullName evidence="8">tRNA-dihydrouridine synthase A</fullName>
    </alternativeName>
</protein>
<keyword evidence="14" id="KW-1185">Reference proteome</keyword>
<dbReference type="NCBIfam" id="NF008774">
    <property type="entry name" value="PRK11815.1"/>
    <property type="match status" value="1"/>
</dbReference>
<dbReference type="Gene3D" id="3.20.20.70">
    <property type="entry name" value="Aldolase class I"/>
    <property type="match status" value="1"/>
</dbReference>
<dbReference type="InterPro" id="IPR001269">
    <property type="entry name" value="DUS_fam"/>
</dbReference>
<dbReference type="InterPro" id="IPR035587">
    <property type="entry name" value="DUS-like_FMN-bd"/>
</dbReference>
<evidence type="ECO:0000256" key="2">
    <source>
        <dbReference type="ARBA" id="ARBA00022630"/>
    </source>
</evidence>
<comment type="similarity">
    <text evidence="9">Belongs to the dus family.</text>
</comment>
<feature type="site" description="Interacts with tRNA; defines subfamily-specific binding signature" evidence="8">
    <location>
        <position position="184"/>
    </location>
</feature>
<dbReference type="GO" id="GO:0010181">
    <property type="term" value="F:FMN binding"/>
    <property type="evidence" value="ECO:0007669"/>
    <property type="project" value="UniProtKB-UniRule"/>
</dbReference>
<evidence type="ECO:0000313" key="13">
    <source>
        <dbReference type="EMBL" id="BCX81528.1"/>
    </source>
</evidence>
<comment type="catalytic activity">
    <reaction evidence="8">
        <text>5,6-dihydrouridine(20) in tRNA + NAD(+) = uridine(20) in tRNA + NADH + H(+)</text>
        <dbReference type="Rhea" id="RHEA:53340"/>
        <dbReference type="Rhea" id="RHEA-COMP:13533"/>
        <dbReference type="Rhea" id="RHEA-COMP:13534"/>
        <dbReference type="ChEBI" id="CHEBI:15378"/>
        <dbReference type="ChEBI" id="CHEBI:57540"/>
        <dbReference type="ChEBI" id="CHEBI:57945"/>
        <dbReference type="ChEBI" id="CHEBI:65315"/>
        <dbReference type="ChEBI" id="CHEBI:74443"/>
        <dbReference type="EC" id="1.3.1.91"/>
    </reaction>
</comment>
<dbReference type="KEGG" id="mcau:MIT9_P1106"/>
<dbReference type="EC" id="1.3.1.91" evidence="8"/>
<feature type="binding site" evidence="8 11">
    <location>
        <position position="71"/>
    </location>
    <ligand>
        <name>FMN</name>
        <dbReference type="ChEBI" id="CHEBI:58210"/>
    </ligand>
</feature>
<dbReference type="GO" id="GO:0000049">
    <property type="term" value="F:tRNA binding"/>
    <property type="evidence" value="ECO:0007669"/>
    <property type="project" value="UniProtKB-UniRule"/>
</dbReference>
<evidence type="ECO:0000256" key="3">
    <source>
        <dbReference type="ARBA" id="ARBA00022643"/>
    </source>
</evidence>
<feature type="site" description="Interacts with tRNA" evidence="8">
    <location>
        <position position="187"/>
    </location>
</feature>
<feature type="active site" description="Proton donor" evidence="8 10">
    <location>
        <position position="101"/>
    </location>
</feature>
<feature type="binding site" evidence="8 11">
    <location>
        <begin position="212"/>
        <end position="214"/>
    </location>
    <ligand>
        <name>FMN</name>
        <dbReference type="ChEBI" id="CHEBI:58210"/>
    </ligand>
</feature>
<feature type="binding site" evidence="8 11">
    <location>
        <position position="140"/>
    </location>
    <ligand>
        <name>FMN</name>
        <dbReference type="ChEBI" id="CHEBI:58210"/>
    </ligand>
</feature>
<keyword evidence="5 8" id="KW-0521">NADP</keyword>
<dbReference type="PANTHER" id="PTHR42907:SF1">
    <property type="entry name" value="FMN-LINKED OXIDOREDUCTASES SUPERFAMILY PROTEIN"/>
    <property type="match status" value="1"/>
</dbReference>
<comment type="function">
    <text evidence="8">Catalyzes the synthesis of 5,6-dihydrouridine (D), a modified base found in the D-loop of most tRNAs, via the reduction of the C5-C6 double bond in target uridines. Specifically modifies U20 and U20a in tRNAs.</text>
</comment>
<dbReference type="PANTHER" id="PTHR42907">
    <property type="entry name" value="FMN-LINKED OXIDOREDUCTASES SUPERFAMILY PROTEIN"/>
    <property type="match status" value="1"/>
</dbReference>
<evidence type="ECO:0000259" key="12">
    <source>
        <dbReference type="Pfam" id="PF01207"/>
    </source>
</evidence>
<evidence type="ECO:0000256" key="6">
    <source>
        <dbReference type="ARBA" id="ARBA00022884"/>
    </source>
</evidence>
<dbReference type="Pfam" id="PF01207">
    <property type="entry name" value="Dus"/>
    <property type="match status" value="1"/>
</dbReference>
<sequence>MDLCSETARRHAVLSVAPMLEWTDRHFRYFLRLLTKHTLLYTEMVTCGALLHGDVAQILAFDARERPLVLQLAGSDPRQLARAVRIADAWGFTAYNLNVGCPSDRVQEGRFGACLMREPERVAELVAAMRAVTRLPVTVKCRIGVDERDRYDDLAAFVATVAQGGCDTFIVHARKAWLKGLSPKENRTVPPLRYEFVHRLKRDFPGLTIVLNGGVDSLDQAAAHLDRVDGVMIGRAAYHNPYLLAEADRRFFGGRRPPPSREDVLRAYLPYVRKQLAAGVRLHAMTRHLLGLYHGQPGARRWRRHLSAAGSRADAGIEVLTAWLARQEAVDGGGANVV</sequence>
<dbReference type="NCBIfam" id="TIGR00742">
    <property type="entry name" value="yjbN"/>
    <property type="match status" value="1"/>
</dbReference>
<feature type="site" description="Interacts with tRNA; defines subfamily-specific binding signature" evidence="8">
    <location>
        <position position="303"/>
    </location>
</feature>
<keyword evidence="1 8" id="KW-0820">tRNA-binding</keyword>
<evidence type="ECO:0000256" key="5">
    <source>
        <dbReference type="ARBA" id="ARBA00022857"/>
    </source>
</evidence>
<evidence type="ECO:0000256" key="8">
    <source>
        <dbReference type="HAMAP-Rule" id="MF_02041"/>
    </source>
</evidence>
<feature type="binding site" evidence="8">
    <location>
        <begin position="18"/>
        <end position="20"/>
    </location>
    <ligand>
        <name>FMN</name>
        <dbReference type="ChEBI" id="CHEBI:58210"/>
    </ligand>
</feature>
<gene>
    <name evidence="8" type="primary">dusA</name>
    <name evidence="13" type="ORF">MIT9_P1106</name>
</gene>
<dbReference type="HAMAP" id="MF_02041">
    <property type="entry name" value="DusA_subfam"/>
    <property type="match status" value="1"/>
</dbReference>
<dbReference type="InterPro" id="IPR013785">
    <property type="entry name" value="Aldolase_TIM"/>
</dbReference>
<evidence type="ECO:0000256" key="7">
    <source>
        <dbReference type="ARBA" id="ARBA00023002"/>
    </source>
</evidence>
<feature type="site" description="Interacts with tRNA; defines subfamily-specific binding signature" evidence="8">
    <location>
        <position position="300"/>
    </location>
</feature>
<dbReference type="Proteomes" id="UP001321825">
    <property type="component" value="Chromosome"/>
</dbReference>
<comment type="similarity">
    <text evidence="8">Belongs to the Dus family. DusA subfamily.</text>
</comment>
<keyword evidence="2 8" id="KW-0285">Flavoprotein</keyword>
<evidence type="ECO:0000256" key="11">
    <source>
        <dbReference type="PIRSR" id="PIRSR006621-2"/>
    </source>
</evidence>
<keyword evidence="4 8" id="KW-0819">tRNA processing</keyword>
<comment type="cofactor">
    <cofactor evidence="8 9 11">
        <name>FMN</name>
        <dbReference type="ChEBI" id="CHEBI:58210"/>
    </cofactor>
</comment>
<feature type="binding site" evidence="8 11">
    <location>
        <position position="172"/>
    </location>
    <ligand>
        <name>FMN</name>
        <dbReference type="ChEBI" id="CHEBI:58210"/>
    </ligand>
</feature>